<dbReference type="PANTHER" id="PTHR46889">
    <property type="entry name" value="TRANSPOSASE INSF FOR INSERTION SEQUENCE IS3B-RELATED"/>
    <property type="match status" value="1"/>
</dbReference>
<dbReference type="InterPro" id="IPR012337">
    <property type="entry name" value="RNaseH-like_sf"/>
</dbReference>
<dbReference type="AlphaFoldDB" id="A0A7T2S5C3"/>
<dbReference type="GO" id="GO:0015074">
    <property type="term" value="P:DNA integration"/>
    <property type="evidence" value="ECO:0007669"/>
    <property type="project" value="InterPro"/>
</dbReference>
<feature type="domain" description="Integrase catalytic" evidence="1">
    <location>
        <begin position="80"/>
        <end position="173"/>
    </location>
</feature>
<protein>
    <submittedName>
        <fullName evidence="2">DDE-type integrase/transposase/recombinase</fullName>
    </submittedName>
</protein>
<dbReference type="GO" id="GO:0003676">
    <property type="term" value="F:nucleic acid binding"/>
    <property type="evidence" value="ECO:0007669"/>
    <property type="project" value="InterPro"/>
</dbReference>
<dbReference type="InterPro" id="IPR050900">
    <property type="entry name" value="Transposase_IS3/IS150/IS904"/>
</dbReference>
<dbReference type="PANTHER" id="PTHR46889:SF4">
    <property type="entry name" value="TRANSPOSASE INSO FOR INSERTION SEQUENCE ELEMENT IS911B-RELATED"/>
    <property type="match status" value="1"/>
</dbReference>
<evidence type="ECO:0000313" key="3">
    <source>
        <dbReference type="Proteomes" id="UP000594778"/>
    </source>
</evidence>
<proteinExistence type="predicted"/>
<dbReference type="PROSITE" id="PS50994">
    <property type="entry name" value="INTEGRASE"/>
    <property type="match status" value="1"/>
</dbReference>
<dbReference type="EMBL" id="CP065668">
    <property type="protein sequence ID" value="QPS09083.1"/>
    <property type="molecule type" value="Genomic_DNA"/>
</dbReference>
<evidence type="ECO:0000313" key="2">
    <source>
        <dbReference type="EMBL" id="QPS09083.1"/>
    </source>
</evidence>
<dbReference type="Pfam" id="PF00665">
    <property type="entry name" value="rve"/>
    <property type="match status" value="1"/>
</dbReference>
<dbReference type="InterPro" id="IPR036397">
    <property type="entry name" value="RNaseH_sf"/>
</dbReference>
<evidence type="ECO:0000259" key="1">
    <source>
        <dbReference type="PROSITE" id="PS50994"/>
    </source>
</evidence>
<organism evidence="2 3">
    <name type="scientific">Delftia acidovorans</name>
    <name type="common">Pseudomonas acidovorans</name>
    <name type="synonym">Comamonas acidovorans</name>
    <dbReference type="NCBI Taxonomy" id="80866"/>
    <lineage>
        <taxon>Bacteria</taxon>
        <taxon>Pseudomonadati</taxon>
        <taxon>Pseudomonadota</taxon>
        <taxon>Betaproteobacteria</taxon>
        <taxon>Burkholderiales</taxon>
        <taxon>Comamonadaceae</taxon>
        <taxon>Delftia</taxon>
    </lineage>
</organism>
<gene>
    <name evidence="2" type="ORF">I6G66_03235</name>
</gene>
<dbReference type="Gene3D" id="3.30.420.10">
    <property type="entry name" value="Ribonuclease H-like superfamily/Ribonuclease H"/>
    <property type="match status" value="1"/>
</dbReference>
<name>A0A7T2S5C3_DELAC</name>
<dbReference type="SUPFAM" id="SSF53098">
    <property type="entry name" value="Ribonuclease H-like"/>
    <property type="match status" value="1"/>
</dbReference>
<dbReference type="Proteomes" id="UP000594778">
    <property type="component" value="Chromosome"/>
</dbReference>
<sequence length="173" mass="19638">MDTSFFVFKEPQRSKVRPPYPAQSITNGVGQAAIDSGKPLPGKDGLSCVEREELVRLRRLATRQDKRVSPANDLAKRQFKASDPNQLWVADMTYVSAWAGFLYLAVVIDVWSRRVVGWSMGESMTTDLVLSALNMALTQRKPQDVIHHRDQGFERSQQTRFNACKHDPSYIVR</sequence>
<reference evidence="2 3" key="1">
    <citation type="submission" date="2020-12" db="EMBL/GenBank/DDBJ databases">
        <title>FDA dAtabase for Regulatory Grade micrObial Sequences (FDA-ARGOS): Supporting development and validation of Infectious Disease Dx tests.</title>
        <authorList>
            <person name="Sproer C."/>
            <person name="Gronow S."/>
            <person name="Severitt S."/>
            <person name="Schroder I."/>
            <person name="Tallon L."/>
            <person name="Sadzewicz L."/>
            <person name="Zhao X."/>
            <person name="Boylan J."/>
            <person name="Ott S."/>
            <person name="Bowen H."/>
            <person name="Vavikolanu K."/>
            <person name="Mehta A."/>
            <person name="Aluvathingal J."/>
            <person name="Nadendla S."/>
            <person name="Lowell S."/>
            <person name="Myers T."/>
            <person name="Yan Y."/>
            <person name="Sichtig H."/>
        </authorList>
    </citation>
    <scope>NUCLEOTIDE SEQUENCE [LARGE SCALE GENOMIC DNA]</scope>
    <source>
        <strain evidence="2 3">FDAARGOS_909</strain>
    </source>
</reference>
<dbReference type="InterPro" id="IPR001584">
    <property type="entry name" value="Integrase_cat-core"/>
</dbReference>
<accession>A0A7T2S5C3</accession>